<keyword evidence="3" id="KW-0413">Isomerase</keyword>
<gene>
    <name evidence="3" type="ORF">PV07_02692</name>
</gene>
<dbReference type="PROSITE" id="PS50405">
    <property type="entry name" value="GST_CTER"/>
    <property type="match status" value="1"/>
</dbReference>
<dbReference type="VEuPathDB" id="FungiDB:PV07_02692"/>
<dbReference type="RefSeq" id="XP_016251223.1">
    <property type="nucleotide sequence ID" value="XM_016389321.1"/>
</dbReference>
<dbReference type="SUPFAM" id="SSF52833">
    <property type="entry name" value="Thioredoxin-like"/>
    <property type="match status" value="1"/>
</dbReference>
<dbReference type="GO" id="GO:0004364">
    <property type="term" value="F:glutathione transferase activity"/>
    <property type="evidence" value="ECO:0007669"/>
    <property type="project" value="TreeGrafter"/>
</dbReference>
<name>A0A0D2B0E7_9EURO</name>
<dbReference type="InterPro" id="IPR036249">
    <property type="entry name" value="Thioredoxin-like_sf"/>
</dbReference>
<feature type="domain" description="GST N-terminal" evidence="1">
    <location>
        <begin position="10"/>
        <end position="102"/>
    </location>
</feature>
<dbReference type="PROSITE" id="PS50404">
    <property type="entry name" value="GST_NTER"/>
    <property type="match status" value="1"/>
</dbReference>
<evidence type="ECO:0000313" key="3">
    <source>
        <dbReference type="EMBL" id="KIW31007.1"/>
    </source>
</evidence>
<dbReference type="HOGENOM" id="CLU_011226_20_1_1"/>
<evidence type="ECO:0000259" key="1">
    <source>
        <dbReference type="PROSITE" id="PS50404"/>
    </source>
</evidence>
<dbReference type="AlphaFoldDB" id="A0A0D2B0E7"/>
<dbReference type="GO" id="GO:0005739">
    <property type="term" value="C:mitochondrion"/>
    <property type="evidence" value="ECO:0007669"/>
    <property type="project" value="TreeGrafter"/>
</dbReference>
<reference evidence="3 4" key="1">
    <citation type="submission" date="2015-01" db="EMBL/GenBank/DDBJ databases">
        <title>The Genome Sequence of Cladophialophora immunda CBS83496.</title>
        <authorList>
            <consortium name="The Broad Institute Genomics Platform"/>
            <person name="Cuomo C."/>
            <person name="de Hoog S."/>
            <person name="Gorbushina A."/>
            <person name="Stielow B."/>
            <person name="Teixiera M."/>
            <person name="Abouelleil A."/>
            <person name="Chapman S.B."/>
            <person name="Priest M."/>
            <person name="Young S.K."/>
            <person name="Wortman J."/>
            <person name="Nusbaum C."/>
            <person name="Birren B."/>
        </authorList>
    </citation>
    <scope>NUCLEOTIDE SEQUENCE [LARGE SCALE GENOMIC DNA]</scope>
    <source>
        <strain evidence="3 4">CBS 83496</strain>
    </source>
</reference>
<dbReference type="InterPro" id="IPR036282">
    <property type="entry name" value="Glutathione-S-Trfase_C_sf"/>
</dbReference>
<dbReference type="PANTHER" id="PTHR42673:SF4">
    <property type="entry name" value="MALEYLACETOACETATE ISOMERASE"/>
    <property type="match status" value="1"/>
</dbReference>
<sequence length="221" mass="24465">MADTTGAVAHTITLYSSTISDCSARLRIGLHLKRLPYTLVDVNISRNEQLDPKYVDINEALTVPTLVIDYKTIGLDDNEERVVLTQSIAALEYLDEAFPGTHSILPPVSEPLARAKWGRLSNTTSHVLSSEAAKATGNRDWDTIWITRGLKVYEKLASKTAGTYSFRDQVTLADIVLLPELWTASRVGVNLDQYPTISRIFKNLSQLDSVQSAQMDPSSEL</sequence>
<dbReference type="Pfam" id="PF13409">
    <property type="entry name" value="GST_N_2"/>
    <property type="match status" value="1"/>
</dbReference>
<organism evidence="3 4">
    <name type="scientific">Cladophialophora immunda</name>
    <dbReference type="NCBI Taxonomy" id="569365"/>
    <lineage>
        <taxon>Eukaryota</taxon>
        <taxon>Fungi</taxon>
        <taxon>Dikarya</taxon>
        <taxon>Ascomycota</taxon>
        <taxon>Pezizomycotina</taxon>
        <taxon>Eurotiomycetes</taxon>
        <taxon>Chaetothyriomycetidae</taxon>
        <taxon>Chaetothyriales</taxon>
        <taxon>Herpotrichiellaceae</taxon>
        <taxon>Cladophialophora</taxon>
    </lineage>
</organism>
<dbReference type="GO" id="GO:0016034">
    <property type="term" value="F:maleylacetoacetate isomerase activity"/>
    <property type="evidence" value="ECO:0007669"/>
    <property type="project" value="TreeGrafter"/>
</dbReference>
<dbReference type="Gene3D" id="1.20.1050.10">
    <property type="match status" value="1"/>
</dbReference>
<feature type="domain" description="GST C-terminal" evidence="2">
    <location>
        <begin position="77"/>
        <end position="221"/>
    </location>
</feature>
<accession>A0A0D2B0E7</accession>
<proteinExistence type="predicted"/>
<dbReference type="GeneID" id="27341886"/>
<evidence type="ECO:0000259" key="2">
    <source>
        <dbReference type="PROSITE" id="PS50405"/>
    </source>
</evidence>
<dbReference type="OrthoDB" id="202840at2759"/>
<dbReference type="EMBL" id="KN847041">
    <property type="protein sequence ID" value="KIW31007.1"/>
    <property type="molecule type" value="Genomic_DNA"/>
</dbReference>
<dbReference type="STRING" id="569365.A0A0D2B0E7"/>
<dbReference type="Gene3D" id="3.40.30.10">
    <property type="entry name" value="Glutaredoxin"/>
    <property type="match status" value="1"/>
</dbReference>
<protein>
    <submittedName>
        <fullName evidence="3">Maleylacetoacetate isomerase</fullName>
    </submittedName>
</protein>
<dbReference type="PANTHER" id="PTHR42673">
    <property type="entry name" value="MALEYLACETOACETATE ISOMERASE"/>
    <property type="match status" value="1"/>
</dbReference>
<dbReference type="SUPFAM" id="SSF47616">
    <property type="entry name" value="GST C-terminal domain-like"/>
    <property type="match status" value="1"/>
</dbReference>
<keyword evidence="4" id="KW-1185">Reference proteome</keyword>
<dbReference type="GO" id="GO:0006559">
    <property type="term" value="P:L-phenylalanine catabolic process"/>
    <property type="evidence" value="ECO:0007669"/>
    <property type="project" value="TreeGrafter"/>
</dbReference>
<evidence type="ECO:0000313" key="4">
    <source>
        <dbReference type="Proteomes" id="UP000054466"/>
    </source>
</evidence>
<dbReference type="GO" id="GO:0006749">
    <property type="term" value="P:glutathione metabolic process"/>
    <property type="evidence" value="ECO:0007669"/>
    <property type="project" value="TreeGrafter"/>
</dbReference>
<dbReference type="InterPro" id="IPR010987">
    <property type="entry name" value="Glutathione-S-Trfase_C-like"/>
</dbReference>
<dbReference type="InterPro" id="IPR004045">
    <property type="entry name" value="Glutathione_S-Trfase_N"/>
</dbReference>
<dbReference type="Proteomes" id="UP000054466">
    <property type="component" value="Unassembled WGS sequence"/>
</dbReference>